<dbReference type="Gene3D" id="1.20.1510.10">
    <property type="entry name" value="Cation efflux protein transmembrane domain"/>
    <property type="match status" value="1"/>
</dbReference>
<dbReference type="GO" id="GO:0098771">
    <property type="term" value="P:inorganic ion homeostasis"/>
    <property type="evidence" value="ECO:0007669"/>
    <property type="project" value="UniProtKB-ARBA"/>
</dbReference>
<reference evidence="8" key="2">
    <citation type="submission" date="2021-01" db="EMBL/GenBank/DDBJ databases">
        <authorList>
            <person name="Schikora-Tamarit M.A."/>
        </authorList>
    </citation>
    <scope>NUCLEOTIDE SEQUENCE</scope>
    <source>
        <strain evidence="8">CBS6341</strain>
    </source>
</reference>
<keyword evidence="2 6" id="KW-0812">Transmembrane</keyword>
<dbReference type="Proteomes" id="UP000769528">
    <property type="component" value="Unassembled WGS sequence"/>
</dbReference>
<keyword evidence="4 6" id="KW-0472">Membrane</keyword>
<evidence type="ECO:0000256" key="3">
    <source>
        <dbReference type="ARBA" id="ARBA00022989"/>
    </source>
</evidence>
<reference evidence="8" key="1">
    <citation type="journal article" date="2021" name="Open Biol.">
        <title>Shared evolutionary footprints suggest mitochondrial oxidative damage underlies multiple complex I losses in fungi.</title>
        <authorList>
            <person name="Schikora-Tamarit M.A."/>
            <person name="Marcet-Houben M."/>
            <person name="Nosek J."/>
            <person name="Gabaldon T."/>
        </authorList>
    </citation>
    <scope>NUCLEOTIDE SEQUENCE</scope>
    <source>
        <strain evidence="8">CBS6341</strain>
    </source>
</reference>
<feature type="region of interest" description="Disordered" evidence="5">
    <location>
        <begin position="1"/>
        <end position="33"/>
    </location>
</feature>
<feature type="region of interest" description="Disordered" evidence="5">
    <location>
        <begin position="48"/>
        <end position="77"/>
    </location>
</feature>
<evidence type="ECO:0000256" key="5">
    <source>
        <dbReference type="SAM" id="MobiDB-lite"/>
    </source>
</evidence>
<proteinExistence type="predicted"/>
<comment type="caution">
    <text evidence="8">The sequence shown here is derived from an EMBL/GenBank/DDBJ whole genome shotgun (WGS) entry which is preliminary data.</text>
</comment>
<sequence>VMSQYNAPSLIIDNKPNLENETDPHTPIEKPRSRFEQFQTPLQSPMIQIQEESHEESPSAISDILPSNSSTTSRRYSAMLQQSPRIPLYGLDNNSASSLTLPGGNVPGNRSSMSSLKYVPLPTPPVRDRSPPRNRSPVRNLNNVNRNRSPSPRKFSPFNFQSTSLADGAAPLNLNTNRASHRKGHRYKHSSVSMNIIPEPKIRAPLKVQASYPIPTIKEFFGSSTRDQKFKLSWSLFHLLTSIVTFFLGIKFSLHSFATLSHLMFYDSLASLVIVFVDIMTNFDVWNKSSIKFPFGLGRIEVLFGFGLSISLVFVGCDLLNHFLEEFMGSLITNGTESHQHSGGHHVDHNESPIGILTYELIIFLTILTTTISSSVIVNPNRKGKISSFFKTAAVDKPTHLITLVYSFYLSLYPLILNFKSDLLINEISTLAISIFICFMGWKVVKYLGYIVLLSFPGSGYKTNSISSKIKLKVQELDEFKSSYSITNLIISKVHMNLILVICNIKMVGGSDETEVNLRLKIHDIIKDSFRDVMIESTIDINRI</sequence>
<organism evidence="8 9">
    <name type="scientific">Wickerhamomyces mucosus</name>
    <dbReference type="NCBI Taxonomy" id="1378264"/>
    <lineage>
        <taxon>Eukaryota</taxon>
        <taxon>Fungi</taxon>
        <taxon>Dikarya</taxon>
        <taxon>Ascomycota</taxon>
        <taxon>Saccharomycotina</taxon>
        <taxon>Saccharomycetes</taxon>
        <taxon>Phaffomycetales</taxon>
        <taxon>Wickerhamomycetaceae</taxon>
        <taxon>Wickerhamomyces</taxon>
    </lineage>
</organism>
<feature type="compositionally biased region" description="Basic and acidic residues" evidence="5">
    <location>
        <begin position="16"/>
        <end position="33"/>
    </location>
</feature>
<feature type="transmembrane region" description="Helical" evidence="6">
    <location>
        <begin position="302"/>
        <end position="324"/>
    </location>
</feature>
<comment type="subcellular location">
    <subcellularLocation>
        <location evidence="1">Membrane</location>
        <topology evidence="1">Multi-pass membrane protein</topology>
    </subcellularLocation>
</comment>
<feature type="region of interest" description="Disordered" evidence="5">
    <location>
        <begin position="100"/>
        <end position="158"/>
    </location>
</feature>
<name>A0A9P8PFG3_9ASCO</name>
<feature type="transmembrane region" description="Helical" evidence="6">
    <location>
        <begin position="399"/>
        <end position="417"/>
    </location>
</feature>
<gene>
    <name evidence="8" type="ORF">WICMUC_004940</name>
</gene>
<protein>
    <recommendedName>
        <fullName evidence="7">Cation efflux protein transmembrane domain-containing protein</fullName>
    </recommendedName>
</protein>
<dbReference type="GO" id="GO:0008324">
    <property type="term" value="F:monoatomic cation transmembrane transporter activity"/>
    <property type="evidence" value="ECO:0007669"/>
    <property type="project" value="InterPro"/>
</dbReference>
<dbReference type="EMBL" id="JAEUBF010001309">
    <property type="protein sequence ID" value="KAH3670287.1"/>
    <property type="molecule type" value="Genomic_DNA"/>
</dbReference>
<feature type="transmembrane region" description="Helical" evidence="6">
    <location>
        <begin position="236"/>
        <end position="257"/>
    </location>
</feature>
<feature type="domain" description="Cation efflux protein transmembrane" evidence="7">
    <location>
        <begin position="256"/>
        <end position="448"/>
    </location>
</feature>
<evidence type="ECO:0000256" key="4">
    <source>
        <dbReference type="ARBA" id="ARBA00023136"/>
    </source>
</evidence>
<dbReference type="InterPro" id="IPR027469">
    <property type="entry name" value="Cation_efflux_TMD_sf"/>
</dbReference>
<dbReference type="InterPro" id="IPR058533">
    <property type="entry name" value="Cation_efflux_TM"/>
</dbReference>
<dbReference type="Pfam" id="PF01545">
    <property type="entry name" value="Cation_efflux"/>
    <property type="match status" value="1"/>
</dbReference>
<evidence type="ECO:0000256" key="2">
    <source>
        <dbReference type="ARBA" id="ARBA00022692"/>
    </source>
</evidence>
<evidence type="ECO:0000313" key="9">
    <source>
        <dbReference type="Proteomes" id="UP000769528"/>
    </source>
</evidence>
<keyword evidence="3 6" id="KW-1133">Transmembrane helix</keyword>
<evidence type="ECO:0000256" key="1">
    <source>
        <dbReference type="ARBA" id="ARBA00004141"/>
    </source>
</evidence>
<dbReference type="GO" id="GO:0030003">
    <property type="term" value="P:intracellular monoatomic cation homeostasis"/>
    <property type="evidence" value="ECO:0007669"/>
    <property type="project" value="UniProtKB-ARBA"/>
</dbReference>
<feature type="compositionally biased region" description="Polar residues" evidence="5">
    <location>
        <begin position="65"/>
        <end position="77"/>
    </location>
</feature>
<feature type="transmembrane region" description="Helical" evidence="6">
    <location>
        <begin position="356"/>
        <end position="378"/>
    </location>
</feature>
<dbReference type="OrthoDB" id="5382797at2759"/>
<feature type="transmembrane region" description="Helical" evidence="6">
    <location>
        <begin position="263"/>
        <end position="281"/>
    </location>
</feature>
<feature type="non-terminal residue" evidence="8">
    <location>
        <position position="1"/>
    </location>
</feature>
<feature type="compositionally biased region" description="Low complexity" evidence="5">
    <location>
        <begin position="133"/>
        <end position="153"/>
    </location>
</feature>
<keyword evidence="9" id="KW-1185">Reference proteome</keyword>
<feature type="transmembrane region" description="Helical" evidence="6">
    <location>
        <begin position="423"/>
        <end position="445"/>
    </location>
</feature>
<dbReference type="GO" id="GO:0016020">
    <property type="term" value="C:membrane"/>
    <property type="evidence" value="ECO:0007669"/>
    <property type="project" value="UniProtKB-SubCell"/>
</dbReference>
<evidence type="ECO:0000256" key="6">
    <source>
        <dbReference type="SAM" id="Phobius"/>
    </source>
</evidence>
<dbReference type="AlphaFoldDB" id="A0A9P8PFG3"/>
<accession>A0A9P8PFG3</accession>
<evidence type="ECO:0000313" key="8">
    <source>
        <dbReference type="EMBL" id="KAH3670287.1"/>
    </source>
</evidence>
<evidence type="ECO:0000259" key="7">
    <source>
        <dbReference type="Pfam" id="PF01545"/>
    </source>
</evidence>